<name>A0A1I3BZE2_9EURY</name>
<dbReference type="Pfam" id="PF19138">
    <property type="entry name" value="TbsP_N"/>
    <property type="match status" value="1"/>
</dbReference>
<organism evidence="3 4">
    <name type="scientific">Halorubrum aquaticum</name>
    <dbReference type="NCBI Taxonomy" id="387340"/>
    <lineage>
        <taxon>Archaea</taxon>
        <taxon>Methanobacteriati</taxon>
        <taxon>Methanobacteriota</taxon>
        <taxon>Stenosarchaea group</taxon>
        <taxon>Halobacteria</taxon>
        <taxon>Halobacteriales</taxon>
        <taxon>Haloferacaceae</taxon>
        <taxon>Halorubrum</taxon>
    </lineage>
</organism>
<accession>A0A1I3BZE2</accession>
<dbReference type="Proteomes" id="UP000323537">
    <property type="component" value="Unassembled WGS sequence"/>
</dbReference>
<protein>
    <submittedName>
        <fullName evidence="3">Uncharacterized protein</fullName>
    </submittedName>
</protein>
<proteinExistence type="predicted"/>
<dbReference type="Pfam" id="PF23336">
    <property type="entry name" value="HTH_TbsP_C"/>
    <property type="match status" value="1"/>
</dbReference>
<feature type="domain" description="Transcriptional regulator TbsP-like C-terminal" evidence="2">
    <location>
        <begin position="167"/>
        <end position="270"/>
    </location>
</feature>
<sequence length="290" mass="30683">MPPDPAIPTVAGSLSLGSFTDPLLVDPEPSLLSAVVETYREAAPELVDPDLSTLRATVEGESNPAATPPDLPSLTVLASPDAFETVADGFRDASRLAALVAADALEPLTLPEPQPNAVLAGETAGCVLVSSVGEPGWRRVGDDPTLRSRYEPVVATAGEHRLRTPSRRRVYGAFRDRFGEAVAADVVRLLEPGPDLSAADPVGPRTRAYVVGARHGAHDRTLRRACEDAGLGSPSTFTRVKRRLVDAGLLETERVARPVGRPRERVVAVGSLAEPSLETVADALRESLEE</sequence>
<feature type="domain" description="Transcriptional regulator TbsP N-terminal" evidence="1">
    <location>
        <begin position="42"/>
        <end position="165"/>
    </location>
</feature>
<dbReference type="InterPro" id="IPR043859">
    <property type="entry name" value="TbsP-like_N"/>
</dbReference>
<dbReference type="AlphaFoldDB" id="A0A1I3BZE2"/>
<dbReference type="RefSeq" id="WP_149785128.1">
    <property type="nucleotide sequence ID" value="NZ_BAAADP010000001.1"/>
</dbReference>
<dbReference type="OrthoDB" id="331009at2157"/>
<reference evidence="3 4" key="1">
    <citation type="submission" date="2016-10" db="EMBL/GenBank/DDBJ databases">
        <authorList>
            <person name="Varghese N."/>
            <person name="Submissions S."/>
        </authorList>
    </citation>
    <scope>NUCLEOTIDE SEQUENCE [LARGE SCALE GENOMIC DNA]</scope>
    <source>
        <strain evidence="3 4">CGMCC 1.6377</strain>
    </source>
</reference>
<dbReference type="InterPro" id="IPR056163">
    <property type="entry name" value="TbsP_C"/>
</dbReference>
<keyword evidence="4" id="KW-1185">Reference proteome</keyword>
<gene>
    <name evidence="3" type="ORF">SAMN04488066_11710</name>
</gene>
<dbReference type="EMBL" id="FOPZ01000017">
    <property type="protein sequence ID" value="SFH67677.1"/>
    <property type="molecule type" value="Genomic_DNA"/>
</dbReference>
<evidence type="ECO:0000313" key="3">
    <source>
        <dbReference type="EMBL" id="SFH67677.1"/>
    </source>
</evidence>
<evidence type="ECO:0000259" key="2">
    <source>
        <dbReference type="Pfam" id="PF23336"/>
    </source>
</evidence>
<evidence type="ECO:0000313" key="4">
    <source>
        <dbReference type="Proteomes" id="UP000323537"/>
    </source>
</evidence>
<evidence type="ECO:0000259" key="1">
    <source>
        <dbReference type="Pfam" id="PF19138"/>
    </source>
</evidence>